<name>A0A6J4S3Y2_9ACTN</name>
<feature type="domain" description="TACO1/YebC-like second and third" evidence="7">
    <location>
        <begin position="83"/>
        <end position="237"/>
    </location>
</feature>
<evidence type="ECO:0000256" key="4">
    <source>
        <dbReference type="ARBA" id="ARBA00023125"/>
    </source>
</evidence>
<dbReference type="EMBL" id="CADCVV010000049">
    <property type="protein sequence ID" value="CAA9489177.1"/>
    <property type="molecule type" value="Genomic_DNA"/>
</dbReference>
<dbReference type="PANTHER" id="PTHR12532:SF6">
    <property type="entry name" value="TRANSCRIPTIONAL REGULATORY PROTEIN YEBC-RELATED"/>
    <property type="match status" value="1"/>
</dbReference>
<dbReference type="Pfam" id="PF01709">
    <property type="entry name" value="Transcrip_reg"/>
    <property type="match status" value="1"/>
</dbReference>
<sequence length="250" mass="26551">MSGHSKWSSIKHKKGAADAKRGQLFTKLARAIQVAAREGGGDPAGNAALATAVQKARDASMPKDNIERAIAKGAGSDADGEAFESVVYEGYAAGGVAVLVEALTDNRNRTGSEVRHFFGRHGGSLGEPGSVAWNFDKKGVVLIDAERHSEDDLIVAIDAGAEDLTRDENVWEIVAAPSDLQAVRDALTEAGVEIQSADLTMRPQSRVEVEEGQVARVLRLLEDLEDQDDVSAVHANFDIDAATLERLAPV</sequence>
<proteinExistence type="inferred from homology"/>
<reference evidence="9" key="1">
    <citation type="submission" date="2020-02" db="EMBL/GenBank/DDBJ databases">
        <authorList>
            <person name="Meier V. D."/>
        </authorList>
    </citation>
    <scope>NUCLEOTIDE SEQUENCE</scope>
    <source>
        <strain evidence="9">AVDCRST_MAG17</strain>
    </source>
</reference>
<dbReference type="Gene3D" id="1.10.10.200">
    <property type="match status" value="1"/>
</dbReference>
<accession>A0A6J4S3Y2</accession>
<keyword evidence="3 6" id="KW-0805">Transcription regulation</keyword>
<evidence type="ECO:0000256" key="6">
    <source>
        <dbReference type="HAMAP-Rule" id="MF_00693"/>
    </source>
</evidence>
<evidence type="ECO:0000256" key="2">
    <source>
        <dbReference type="ARBA" id="ARBA00022490"/>
    </source>
</evidence>
<protein>
    <recommendedName>
        <fullName evidence="6">Probable transcriptional regulatory protein AVDCRST_MAG17-670</fullName>
    </recommendedName>
</protein>
<dbReference type="AlphaFoldDB" id="A0A6J4S3Y2"/>
<evidence type="ECO:0000313" key="9">
    <source>
        <dbReference type="EMBL" id="CAA9489177.1"/>
    </source>
</evidence>
<dbReference type="GO" id="GO:0005829">
    <property type="term" value="C:cytosol"/>
    <property type="evidence" value="ECO:0007669"/>
    <property type="project" value="TreeGrafter"/>
</dbReference>
<comment type="similarity">
    <text evidence="1 6">Belongs to the TACO1 family.</text>
</comment>
<dbReference type="InterPro" id="IPR048300">
    <property type="entry name" value="TACO1_YebC-like_2nd/3rd_dom"/>
</dbReference>
<comment type="subcellular location">
    <subcellularLocation>
        <location evidence="6">Cytoplasm</location>
    </subcellularLocation>
</comment>
<dbReference type="GO" id="GO:0006355">
    <property type="term" value="P:regulation of DNA-templated transcription"/>
    <property type="evidence" value="ECO:0007669"/>
    <property type="project" value="UniProtKB-UniRule"/>
</dbReference>
<keyword evidence="4 6" id="KW-0238">DNA-binding</keyword>
<organism evidence="9">
    <name type="scientific">uncultured Solirubrobacterales bacterium</name>
    <dbReference type="NCBI Taxonomy" id="768556"/>
    <lineage>
        <taxon>Bacteria</taxon>
        <taxon>Bacillati</taxon>
        <taxon>Actinomycetota</taxon>
        <taxon>Thermoleophilia</taxon>
        <taxon>Solirubrobacterales</taxon>
        <taxon>environmental samples</taxon>
    </lineage>
</organism>
<evidence type="ECO:0000256" key="5">
    <source>
        <dbReference type="ARBA" id="ARBA00023163"/>
    </source>
</evidence>
<keyword evidence="5 6" id="KW-0804">Transcription</keyword>
<dbReference type="NCBIfam" id="NF001030">
    <property type="entry name" value="PRK00110.1"/>
    <property type="match status" value="1"/>
</dbReference>
<dbReference type="SUPFAM" id="SSF75625">
    <property type="entry name" value="YebC-like"/>
    <property type="match status" value="1"/>
</dbReference>
<dbReference type="InterPro" id="IPR049083">
    <property type="entry name" value="TACO1_YebC_N"/>
</dbReference>
<dbReference type="InterPro" id="IPR017856">
    <property type="entry name" value="Integrase-like_N"/>
</dbReference>
<dbReference type="InterPro" id="IPR029072">
    <property type="entry name" value="YebC-like"/>
</dbReference>
<feature type="domain" description="TACO1/YebC-like N-terminal" evidence="8">
    <location>
        <begin position="5"/>
        <end position="75"/>
    </location>
</feature>
<keyword evidence="2 6" id="KW-0963">Cytoplasm</keyword>
<dbReference type="InterPro" id="IPR002876">
    <property type="entry name" value="Transcrip_reg_TACO1-like"/>
</dbReference>
<gene>
    <name evidence="9" type="ORF">AVDCRST_MAG17-670</name>
</gene>
<dbReference type="PANTHER" id="PTHR12532">
    <property type="entry name" value="TRANSLATIONAL ACTIVATOR OF CYTOCHROME C OXIDASE 1"/>
    <property type="match status" value="1"/>
</dbReference>
<dbReference type="NCBIfam" id="TIGR01033">
    <property type="entry name" value="YebC/PmpR family DNA-binding transcriptional regulator"/>
    <property type="match status" value="1"/>
</dbReference>
<dbReference type="HAMAP" id="MF_00693">
    <property type="entry name" value="Transcrip_reg_TACO1"/>
    <property type="match status" value="1"/>
</dbReference>
<evidence type="ECO:0000259" key="7">
    <source>
        <dbReference type="Pfam" id="PF01709"/>
    </source>
</evidence>
<evidence type="ECO:0000259" key="8">
    <source>
        <dbReference type="Pfam" id="PF20772"/>
    </source>
</evidence>
<dbReference type="Pfam" id="PF20772">
    <property type="entry name" value="TACO1_YebC_N"/>
    <property type="match status" value="1"/>
</dbReference>
<dbReference type="InterPro" id="IPR026564">
    <property type="entry name" value="Transcrip_reg_TACO1-like_dom3"/>
</dbReference>
<dbReference type="Gene3D" id="3.30.70.980">
    <property type="match status" value="2"/>
</dbReference>
<evidence type="ECO:0000256" key="3">
    <source>
        <dbReference type="ARBA" id="ARBA00023015"/>
    </source>
</evidence>
<dbReference type="NCBIfam" id="NF009044">
    <property type="entry name" value="PRK12378.1"/>
    <property type="match status" value="1"/>
</dbReference>
<dbReference type="FunFam" id="1.10.10.200:FF:000002">
    <property type="entry name" value="Probable transcriptional regulatory protein CLM62_37755"/>
    <property type="match status" value="1"/>
</dbReference>
<evidence type="ECO:0000256" key="1">
    <source>
        <dbReference type="ARBA" id="ARBA00008724"/>
    </source>
</evidence>
<dbReference type="GO" id="GO:0003677">
    <property type="term" value="F:DNA binding"/>
    <property type="evidence" value="ECO:0007669"/>
    <property type="project" value="UniProtKB-UniRule"/>
</dbReference>